<evidence type="ECO:0000313" key="1">
    <source>
        <dbReference type="EMBL" id="MCD7467086.1"/>
    </source>
</evidence>
<dbReference type="Proteomes" id="UP000823775">
    <property type="component" value="Unassembled WGS sequence"/>
</dbReference>
<proteinExistence type="predicted"/>
<feature type="non-terminal residue" evidence="1">
    <location>
        <position position="78"/>
    </location>
</feature>
<keyword evidence="2" id="KW-1185">Reference proteome</keyword>
<evidence type="ECO:0000313" key="2">
    <source>
        <dbReference type="Proteomes" id="UP000823775"/>
    </source>
</evidence>
<reference evidence="1 2" key="1">
    <citation type="journal article" date="2021" name="BMC Genomics">
        <title>Datura genome reveals duplications of psychoactive alkaloid biosynthetic genes and high mutation rate following tissue culture.</title>
        <authorList>
            <person name="Rajewski A."/>
            <person name="Carter-House D."/>
            <person name="Stajich J."/>
            <person name="Litt A."/>
        </authorList>
    </citation>
    <scope>NUCLEOTIDE SEQUENCE [LARGE SCALE GENOMIC DNA]</scope>
    <source>
        <strain evidence="1">AR-01</strain>
    </source>
</reference>
<accession>A0ABS8T8B8</accession>
<name>A0ABS8T8B8_DATST</name>
<protein>
    <submittedName>
        <fullName evidence="1">Uncharacterized protein</fullName>
    </submittedName>
</protein>
<gene>
    <name evidence="1" type="ORF">HAX54_004285</name>
</gene>
<dbReference type="EMBL" id="JACEIK010001197">
    <property type="protein sequence ID" value="MCD7467086.1"/>
    <property type="molecule type" value="Genomic_DNA"/>
</dbReference>
<comment type="caution">
    <text evidence="1">The sequence shown here is derived from an EMBL/GenBank/DDBJ whole genome shotgun (WGS) entry which is preliminary data.</text>
</comment>
<organism evidence="1 2">
    <name type="scientific">Datura stramonium</name>
    <name type="common">Jimsonweed</name>
    <name type="synonym">Common thornapple</name>
    <dbReference type="NCBI Taxonomy" id="4076"/>
    <lineage>
        <taxon>Eukaryota</taxon>
        <taxon>Viridiplantae</taxon>
        <taxon>Streptophyta</taxon>
        <taxon>Embryophyta</taxon>
        <taxon>Tracheophyta</taxon>
        <taxon>Spermatophyta</taxon>
        <taxon>Magnoliopsida</taxon>
        <taxon>eudicotyledons</taxon>
        <taxon>Gunneridae</taxon>
        <taxon>Pentapetalae</taxon>
        <taxon>asterids</taxon>
        <taxon>lamiids</taxon>
        <taxon>Solanales</taxon>
        <taxon>Solanaceae</taxon>
        <taxon>Solanoideae</taxon>
        <taxon>Datureae</taxon>
        <taxon>Datura</taxon>
    </lineage>
</organism>
<sequence length="78" mass="9264">MVRDLMEHQIWWQVRNGNSSFWYDNWTSLGALINNTTEGVHEEIEEHTTIWKLTTTLYPKIDIIPYNVVEMLTVIDNV</sequence>